<dbReference type="STRING" id="1781255.BH720_06750"/>
<reference evidence="2" key="1">
    <citation type="submission" date="2016-09" db="EMBL/GenBank/DDBJ databases">
        <title>Draft genome of thermotolerant cyanobacterium Desertifilum sp. strain IPPAS B-1220.</title>
        <authorList>
            <person name="Sinetova M.A."/>
            <person name="Bolakhan K."/>
            <person name="Zayadan B.K."/>
            <person name="Mironov K.S."/>
            <person name="Ustinova V."/>
            <person name="Kupriyanova E.V."/>
            <person name="Sidorov R.A."/>
            <person name="Skrypnik A.N."/>
            <person name="Gogoleva N.E."/>
            <person name="Gogolev Y.V."/>
            <person name="Los D.A."/>
        </authorList>
    </citation>
    <scope>NUCLEOTIDE SEQUENCE [LARGE SCALE GENOMIC DNA]</scope>
    <source>
        <strain evidence="2">IPPAS B-1220</strain>
    </source>
</reference>
<accession>A0A1E5QMX9</accession>
<evidence type="ECO:0000256" key="1">
    <source>
        <dbReference type="SAM" id="SignalP"/>
    </source>
</evidence>
<name>A0A1E5QMX9_9CYAN</name>
<feature type="signal peptide" evidence="1">
    <location>
        <begin position="1"/>
        <end position="37"/>
    </location>
</feature>
<keyword evidence="1" id="KW-0732">Signal</keyword>
<proteinExistence type="predicted"/>
<comment type="caution">
    <text evidence="2">The sequence shown here is derived from an EMBL/GenBank/DDBJ whole genome shotgun (WGS) entry which is preliminary data.</text>
</comment>
<feature type="chain" id="PRO_5009184380" evidence="1">
    <location>
        <begin position="38"/>
        <end position="124"/>
    </location>
</feature>
<gene>
    <name evidence="2" type="ORF">BH720_06750</name>
</gene>
<dbReference type="EMBL" id="MJGC01000042">
    <property type="protein sequence ID" value="OEJ75971.1"/>
    <property type="molecule type" value="Genomic_DNA"/>
</dbReference>
<evidence type="ECO:0000313" key="2">
    <source>
        <dbReference type="EMBL" id="OEJ75971.1"/>
    </source>
</evidence>
<organism evidence="2">
    <name type="scientific">Desertifilum tharense IPPAS B-1220</name>
    <dbReference type="NCBI Taxonomy" id="1781255"/>
    <lineage>
        <taxon>Bacteria</taxon>
        <taxon>Bacillati</taxon>
        <taxon>Cyanobacteriota</taxon>
        <taxon>Cyanophyceae</taxon>
        <taxon>Desertifilales</taxon>
        <taxon>Desertifilaceae</taxon>
        <taxon>Desertifilum</taxon>
    </lineage>
</organism>
<protein>
    <submittedName>
        <fullName evidence="2">Uncharacterized protein</fullName>
    </submittedName>
</protein>
<sequence length="124" mass="13595">MNPMNASASLKQLTRIGVSLVAGFGLATLAYSTGAIAQTTNADPLQDLRVQDGSSDPFSTNGGTSAIFDMFHRARLGNNRDMREYLLEQRQNLNDEASQFRRRQLELLQTPAQVVPVEVAPTEN</sequence>
<dbReference type="AlphaFoldDB" id="A0A1E5QMX9"/>